<protein>
    <submittedName>
        <fullName evidence="3">Copper amine oxidase N-terminal domain-containing protein</fullName>
    </submittedName>
</protein>
<comment type="caution">
    <text evidence="3">The sequence shown here is derived from an EMBL/GenBank/DDBJ whole genome shotgun (WGS) entry which is preliminary data.</text>
</comment>
<evidence type="ECO:0000313" key="4">
    <source>
        <dbReference type="Proteomes" id="UP000535838"/>
    </source>
</evidence>
<feature type="domain" description="Copper amine oxidase-like N-terminal" evidence="2">
    <location>
        <begin position="49"/>
        <end position="145"/>
    </location>
</feature>
<organism evidence="3 4">
    <name type="scientific">Cohnella thailandensis</name>
    <dbReference type="NCBI Taxonomy" id="557557"/>
    <lineage>
        <taxon>Bacteria</taxon>
        <taxon>Bacillati</taxon>
        <taxon>Bacillota</taxon>
        <taxon>Bacilli</taxon>
        <taxon>Bacillales</taxon>
        <taxon>Paenibacillaceae</taxon>
        <taxon>Cohnella</taxon>
    </lineage>
</organism>
<evidence type="ECO:0000259" key="2">
    <source>
        <dbReference type="Pfam" id="PF07833"/>
    </source>
</evidence>
<dbReference type="SUPFAM" id="SSF55383">
    <property type="entry name" value="Copper amine oxidase, domain N"/>
    <property type="match status" value="1"/>
</dbReference>
<feature type="chain" id="PRO_5032787470" evidence="1">
    <location>
        <begin position="27"/>
        <end position="263"/>
    </location>
</feature>
<accession>A0A841SW89</accession>
<keyword evidence="4" id="KW-1185">Reference proteome</keyword>
<reference evidence="3 4" key="1">
    <citation type="submission" date="2020-08" db="EMBL/GenBank/DDBJ databases">
        <title>Cohnella phylogeny.</title>
        <authorList>
            <person name="Dunlap C."/>
        </authorList>
    </citation>
    <scope>NUCLEOTIDE SEQUENCE [LARGE SCALE GENOMIC DNA]</scope>
    <source>
        <strain evidence="3 4">DSM 25241</strain>
    </source>
</reference>
<dbReference type="AlphaFoldDB" id="A0A841SW89"/>
<proteinExistence type="predicted"/>
<feature type="signal peptide" evidence="1">
    <location>
        <begin position="1"/>
        <end position="26"/>
    </location>
</feature>
<dbReference type="InterPro" id="IPR012854">
    <property type="entry name" value="Cu_amine_oxidase-like_N"/>
</dbReference>
<dbReference type="Proteomes" id="UP000535838">
    <property type="component" value="Unassembled WGS sequence"/>
</dbReference>
<dbReference type="Gene3D" id="3.30.457.10">
    <property type="entry name" value="Copper amine oxidase-like, N-terminal domain"/>
    <property type="match status" value="1"/>
</dbReference>
<sequence length="263" mass="28931">MKKIVLFCAILAMTLGFSGYTPQTSAATAEKVPVHLKIGKFYILYTQYGAPFSDSQNRLLIPLRTIEGLMGGKVNYVNRTKTATVDWLDHRFELTIGSSRATIDGEAVTMDTVPVLRNGAMFLPIRLFLKPTGIEYAWDQDNQLLRITDKRVLVGEPFALFDGADGNANGKDDHILIDSYELVRSKTGLMVTLHAKNLSDAAIPEGAADINPLAFFSDGSFSVDSYSRPSSPTFVEIPKNGSVTLTRAYTNNLEYLISVARHS</sequence>
<gene>
    <name evidence="3" type="ORF">H7B67_12265</name>
</gene>
<name>A0A841SW89_9BACL</name>
<evidence type="ECO:0000313" key="3">
    <source>
        <dbReference type="EMBL" id="MBB6634886.1"/>
    </source>
</evidence>
<evidence type="ECO:0000256" key="1">
    <source>
        <dbReference type="SAM" id="SignalP"/>
    </source>
</evidence>
<dbReference type="Pfam" id="PF07833">
    <property type="entry name" value="Cu_amine_oxidN1"/>
    <property type="match status" value="1"/>
</dbReference>
<dbReference type="InterPro" id="IPR036582">
    <property type="entry name" value="Mao_N_sf"/>
</dbReference>
<dbReference type="EMBL" id="JACJVQ010000008">
    <property type="protein sequence ID" value="MBB6634886.1"/>
    <property type="molecule type" value="Genomic_DNA"/>
</dbReference>
<keyword evidence="1" id="KW-0732">Signal</keyword>
<dbReference type="RefSeq" id="WP_185120114.1">
    <property type="nucleotide sequence ID" value="NZ_JACJVQ010000008.1"/>
</dbReference>